<dbReference type="EMBL" id="JAGHKT020000007">
    <property type="protein sequence ID" value="MCM5672517.1"/>
    <property type="molecule type" value="Genomic_DNA"/>
</dbReference>
<name>A0A3S7GZR9_STAHO</name>
<keyword evidence="3" id="KW-0547">Nucleotide-binding</keyword>
<sequence length="505" mass="58556">MGSSIVLKLLNVTQYYRNQKNRKWYLPFGYGAEDIELNKITLHIYQGEALALIGEPGSSKTLIGRIMAQDIAPDRGKVVQSASIYYGDIKNKHLLNMSVKSYIEETQCLFNYETSSHIVDQIIKYAHLDDKSSIQVNKLSHSEYAQLILSVARVCKTEIIILSHILEYLDEAFLNKAKQLSKDYVSNDLSIIFVDDDISKISQVSNYVTWISHGQVRMEGSLNDVLPVFNDHERDRLSIEDEETLKNFDLDWKKSRSRLPEMSYNFKRVERYKHVKVPDFIVKFWTLLVSTLIVLVLLGALVVNNIGKIEIPINESQKKVQNQDTDSFENKLSYGIVLHDEVTLSNHQDIEMPKYSFVTITGESASKYRLIVDDDTYEVGKNKIYYFNPAALYETHKFSTLAPYMKSNYSKYVDYFNTQLHKPHKQVKKTLVPEKDQRFVVPITQQPIKMLFNDEDKLTGFVFPIVDKSKLERKFNIKSNVWISKLNNGYLIADMKNSKWIYIEL</sequence>
<feature type="domain" description="ABC transporter" evidence="2">
    <location>
        <begin position="7"/>
        <end position="238"/>
    </location>
</feature>
<dbReference type="RefSeq" id="WP_017175219.1">
    <property type="nucleotide sequence ID" value="NZ_CABMJU010000062.1"/>
</dbReference>
<dbReference type="Proteomes" id="UP000665944">
    <property type="component" value="Unassembled WGS sequence"/>
</dbReference>
<accession>A0A3S7GZR9</accession>
<reference evidence="3" key="1">
    <citation type="submission" date="2016-02" db="EMBL/GenBank/DDBJ databases">
        <title>Genomic sequence of a clinical Staphylococcus hominis isolate.</title>
        <authorList>
            <person name="McClure J.M."/>
            <person name="Zhang K."/>
        </authorList>
    </citation>
    <scope>NUCLEOTIDE SEQUENCE</scope>
    <source>
        <strain evidence="3">C34847</strain>
    </source>
</reference>
<keyword evidence="1" id="KW-1133">Transmembrane helix</keyword>
<evidence type="ECO:0000313" key="4">
    <source>
        <dbReference type="EMBL" id="MCM5672517.1"/>
    </source>
</evidence>
<dbReference type="EMBL" id="CP014567">
    <property type="protein sequence ID" value="AVI06982.1"/>
    <property type="molecule type" value="Genomic_DNA"/>
</dbReference>
<proteinExistence type="predicted"/>
<dbReference type="InterPro" id="IPR050683">
    <property type="entry name" value="Bact_Polysacc_Export_ATP-bd"/>
</dbReference>
<dbReference type="PROSITE" id="PS50893">
    <property type="entry name" value="ABC_TRANSPORTER_2"/>
    <property type="match status" value="1"/>
</dbReference>
<dbReference type="SUPFAM" id="SSF52540">
    <property type="entry name" value="P-loop containing nucleoside triphosphate hydrolases"/>
    <property type="match status" value="1"/>
</dbReference>
<dbReference type="AlphaFoldDB" id="A0A3S7GZR9"/>
<keyword evidence="1" id="KW-0472">Membrane</keyword>
<evidence type="ECO:0000259" key="2">
    <source>
        <dbReference type="PROSITE" id="PS50893"/>
    </source>
</evidence>
<evidence type="ECO:0000313" key="5">
    <source>
        <dbReference type="Proteomes" id="UP000665944"/>
    </source>
</evidence>
<keyword evidence="5" id="KW-1185">Reference proteome</keyword>
<dbReference type="Pfam" id="PF00005">
    <property type="entry name" value="ABC_tran"/>
    <property type="match status" value="1"/>
</dbReference>
<gene>
    <name evidence="3" type="ORF">AZE34_09450</name>
    <name evidence="4" type="ORF">J7T32_006990</name>
</gene>
<reference evidence="4 5" key="2">
    <citation type="submission" date="2022-06" db="EMBL/GenBank/DDBJ databases">
        <title>Staphylococcus hominis ShoR14 genome sequence.</title>
        <authorList>
            <person name="Yeo C.C."/>
            <person name="Chew C.H."/>
            <person name="Che Hamzah A.M."/>
            <person name="Al-Trad E.I."/>
        </authorList>
    </citation>
    <scope>NUCLEOTIDE SEQUENCE [LARGE SCALE GENOMIC DNA]</scope>
    <source>
        <strain evidence="4 5">ShoR14</strain>
    </source>
</reference>
<dbReference type="InterPro" id="IPR053990">
    <property type="entry name" value="TagH_C"/>
</dbReference>
<keyword evidence="3" id="KW-0067">ATP-binding</keyword>
<dbReference type="InterPro" id="IPR053989">
    <property type="entry name" value="TagH_SH3-like"/>
</dbReference>
<feature type="transmembrane region" description="Helical" evidence="1">
    <location>
        <begin position="280"/>
        <end position="303"/>
    </location>
</feature>
<dbReference type="InterPro" id="IPR003439">
    <property type="entry name" value="ABC_transporter-like_ATP-bd"/>
</dbReference>
<evidence type="ECO:0000256" key="1">
    <source>
        <dbReference type="SAM" id="Phobius"/>
    </source>
</evidence>
<dbReference type="Pfam" id="PF22096">
    <property type="entry name" value="TagH_C"/>
    <property type="match status" value="1"/>
</dbReference>
<dbReference type="GO" id="GO:0005524">
    <property type="term" value="F:ATP binding"/>
    <property type="evidence" value="ECO:0007669"/>
    <property type="project" value="UniProtKB-KW"/>
</dbReference>
<dbReference type="InterPro" id="IPR027417">
    <property type="entry name" value="P-loop_NTPase"/>
</dbReference>
<dbReference type="Gene3D" id="3.40.50.300">
    <property type="entry name" value="P-loop containing nucleotide triphosphate hydrolases"/>
    <property type="match status" value="1"/>
</dbReference>
<dbReference type="PANTHER" id="PTHR46743">
    <property type="entry name" value="TEICHOIC ACIDS EXPORT ATP-BINDING PROTEIN TAGH"/>
    <property type="match status" value="1"/>
</dbReference>
<protein>
    <submittedName>
        <fullName evidence="4">ATP-binding cassette domain-containing protein</fullName>
    </submittedName>
    <submittedName>
        <fullName evidence="3">Teichoic acid ABC transporter ATP-binding protein</fullName>
    </submittedName>
</protein>
<dbReference type="PANTHER" id="PTHR46743:SF2">
    <property type="entry name" value="TEICHOIC ACIDS EXPORT ATP-BINDING PROTEIN TAGH"/>
    <property type="match status" value="1"/>
</dbReference>
<dbReference type="GO" id="GO:0016887">
    <property type="term" value="F:ATP hydrolysis activity"/>
    <property type="evidence" value="ECO:0007669"/>
    <property type="project" value="InterPro"/>
</dbReference>
<organism evidence="3">
    <name type="scientific">Staphylococcus hominis</name>
    <dbReference type="NCBI Taxonomy" id="1290"/>
    <lineage>
        <taxon>Bacteria</taxon>
        <taxon>Bacillati</taxon>
        <taxon>Bacillota</taxon>
        <taxon>Bacilli</taxon>
        <taxon>Bacillales</taxon>
        <taxon>Staphylococcaceae</taxon>
        <taxon>Staphylococcus</taxon>
    </lineage>
</organism>
<dbReference type="Pfam" id="PF22269">
    <property type="entry name" value="TagH_SH3-like"/>
    <property type="match status" value="1"/>
</dbReference>
<evidence type="ECO:0000313" key="3">
    <source>
        <dbReference type="EMBL" id="AVI06982.1"/>
    </source>
</evidence>
<keyword evidence="1" id="KW-0812">Transmembrane</keyword>